<proteinExistence type="predicted"/>
<dbReference type="Pfam" id="PF13535">
    <property type="entry name" value="ATP-grasp_4"/>
    <property type="match status" value="1"/>
</dbReference>
<evidence type="ECO:0000256" key="3">
    <source>
        <dbReference type="ARBA" id="ARBA00022840"/>
    </source>
</evidence>
<accession>A0A0S2HZ97</accession>
<dbReference type="SUPFAM" id="SSF56059">
    <property type="entry name" value="Glutathione synthetase ATP-binding domain-like"/>
    <property type="match status" value="1"/>
</dbReference>
<gene>
    <name evidence="6" type="ORF">L21SP5_01824</name>
</gene>
<evidence type="ECO:0000313" key="7">
    <source>
        <dbReference type="Proteomes" id="UP000064893"/>
    </source>
</evidence>
<dbReference type="Gene3D" id="3.30.470.20">
    <property type="entry name" value="ATP-grasp fold, B domain"/>
    <property type="match status" value="1"/>
</dbReference>
<evidence type="ECO:0000259" key="5">
    <source>
        <dbReference type="PROSITE" id="PS50975"/>
    </source>
</evidence>
<dbReference type="KEGG" id="blq:L21SP5_01824"/>
<keyword evidence="3 4" id="KW-0067">ATP-binding</keyword>
<reference evidence="6 7" key="1">
    <citation type="submission" date="2015-11" db="EMBL/GenBank/DDBJ databases">
        <title>Description and complete genome sequence of a novel strain predominating in hypersaline microbial mats and representing a new family of the Bacteriodetes phylum.</title>
        <authorList>
            <person name="Spring S."/>
            <person name="Bunk B."/>
            <person name="Sproer C."/>
            <person name="Klenk H.-P."/>
        </authorList>
    </citation>
    <scope>NUCLEOTIDE SEQUENCE [LARGE SCALE GENOMIC DNA]</scope>
    <source>
        <strain evidence="6 7">L21-Spi-D4</strain>
    </source>
</reference>
<keyword evidence="7" id="KW-1185">Reference proteome</keyword>
<sequence>MDKKQIFIVGLDDFNLKKLQNLPEAAYCDFHAALHISEMRNVEQYDMEKLINLCFERIDKHGKIDGIASYYDFPGTMLVPIIAEKYNLPGPSLEAMTKCENKYWSRLEQSKVIPEHIPQFKAFDPFDDNAFEKIGMITPYWVKPIKSFRSFLAYKINGEAQFRENMEEVKKHIDFMAEPFNYLMKQYNMPEEFANMEERMIAESPITGHQCTVEGYVNNGNVVVYGIVDSIREGDRSSFGRYEYPSSLPQEIQFRMADVTRRVVQQLGLDHSPFNIEYFYNPTADEVYFLEINPRISQAHTDIFEKIHGISHHSIMLNLALGQKPKTLGNNGEFNKAANFMLRTFEPGTIKKVPTESEIKILKKFIPSLEVKVQVKEGMHLKDLQGQDSYSFELANIFIGGRDQNELVERYNKCMDGLTFDIEYDEAVQLY</sequence>
<dbReference type="InterPro" id="IPR005479">
    <property type="entry name" value="CPAse_ATP-bd"/>
</dbReference>
<dbReference type="PROSITE" id="PS00867">
    <property type="entry name" value="CPSASE_2"/>
    <property type="match status" value="1"/>
</dbReference>
<evidence type="ECO:0000256" key="4">
    <source>
        <dbReference type="PROSITE-ProRule" id="PRU00409"/>
    </source>
</evidence>
<keyword evidence="2 4" id="KW-0547">Nucleotide-binding</keyword>
<name>A0A0S2HZ97_9BACT</name>
<dbReference type="RefSeq" id="WP_057952926.1">
    <property type="nucleotide sequence ID" value="NZ_CP013118.1"/>
</dbReference>
<dbReference type="STRING" id="1307839.L21SP5_01824"/>
<dbReference type="Proteomes" id="UP000064893">
    <property type="component" value="Chromosome"/>
</dbReference>
<dbReference type="PATRIC" id="fig|1307839.3.peg.1930"/>
<dbReference type="PANTHER" id="PTHR43585:SF2">
    <property type="entry name" value="ATP-GRASP ENZYME FSQD"/>
    <property type="match status" value="1"/>
</dbReference>
<evidence type="ECO:0000256" key="2">
    <source>
        <dbReference type="ARBA" id="ARBA00022741"/>
    </source>
</evidence>
<dbReference type="GO" id="GO:0005524">
    <property type="term" value="F:ATP binding"/>
    <property type="evidence" value="ECO:0007669"/>
    <property type="project" value="UniProtKB-UniRule"/>
</dbReference>
<dbReference type="PANTHER" id="PTHR43585">
    <property type="entry name" value="FUMIPYRROLE BIOSYNTHESIS PROTEIN C"/>
    <property type="match status" value="1"/>
</dbReference>
<dbReference type="GO" id="GO:0046872">
    <property type="term" value="F:metal ion binding"/>
    <property type="evidence" value="ECO:0007669"/>
    <property type="project" value="InterPro"/>
</dbReference>
<keyword evidence="1" id="KW-0436">Ligase</keyword>
<evidence type="ECO:0000313" key="6">
    <source>
        <dbReference type="EMBL" id="ALO15465.1"/>
    </source>
</evidence>
<dbReference type="AlphaFoldDB" id="A0A0S2HZ97"/>
<organism evidence="6 7">
    <name type="scientific">Salinivirga cyanobacteriivorans</name>
    <dbReference type="NCBI Taxonomy" id="1307839"/>
    <lineage>
        <taxon>Bacteria</taxon>
        <taxon>Pseudomonadati</taxon>
        <taxon>Bacteroidota</taxon>
        <taxon>Bacteroidia</taxon>
        <taxon>Bacteroidales</taxon>
        <taxon>Salinivirgaceae</taxon>
        <taxon>Salinivirga</taxon>
    </lineage>
</organism>
<dbReference type="InterPro" id="IPR052032">
    <property type="entry name" value="ATP-dep_AA_Ligase"/>
</dbReference>
<dbReference type="PROSITE" id="PS50975">
    <property type="entry name" value="ATP_GRASP"/>
    <property type="match status" value="1"/>
</dbReference>
<feature type="domain" description="ATP-grasp" evidence="5">
    <location>
        <begin position="128"/>
        <end position="321"/>
    </location>
</feature>
<dbReference type="EMBL" id="CP013118">
    <property type="protein sequence ID" value="ALO15465.1"/>
    <property type="molecule type" value="Genomic_DNA"/>
</dbReference>
<evidence type="ECO:0000256" key="1">
    <source>
        <dbReference type="ARBA" id="ARBA00022598"/>
    </source>
</evidence>
<dbReference type="GO" id="GO:0016874">
    <property type="term" value="F:ligase activity"/>
    <property type="evidence" value="ECO:0007669"/>
    <property type="project" value="UniProtKB-KW"/>
</dbReference>
<protein>
    <submittedName>
        <fullName evidence="6">Carbamoyl phosphate synthase-like protein</fullName>
    </submittedName>
</protein>
<dbReference type="InterPro" id="IPR011761">
    <property type="entry name" value="ATP-grasp"/>
</dbReference>
<dbReference type="OrthoDB" id="9803907at2"/>